<sequence>MSDVIQELTLLSQDACNLAQTNQFATQFLSIFTNSEFDRYDFFCYIIENNKLEIGLKWLSLVTLRHFVTENWYNLSDELSESIIRIVTKQIINWSHLIVDNHPFLLILDSIFVQIIEFEICHKWNDIPIIHPEPVTIESYQNTFRIFSLIAEDLLYHNHLFTSQKCLLLKTKLLQISDWLMNIYLNLPDEKHKSCISAKIEAMNCFRIFIQLDPLFYSNNSINFFNNILQNLPIFEFQVSIFRILESIINSNLLNQDCLSNNPSKDNSIKDIYNLFRTVFSSLPKHFHPIDLTLNNREFFALFTTVSTKFAIIFLPYLNEGVEIVISWILDMMSFKDDDIFFSCCTFILHISKIMRNCVRNEFDFLKKYSENIIQILIQKIPCPFDIIVIKKDDKIEINEEKMNNKDLFEIISKILQNFTKFDFQTVRKVIFNMSNDIKTKYDLFYLNNCCWSSGVITPVLSEIDEIDFTSQIIFNILKIFELSDSTSDNILISYCLFFFVPQCPRLLMKYPEYGETLLSKLFEYLNDQDKIVRQMTVVSIHLLATKCRDFLLLKNHIELFFSNIMNHIETSRIHRNFSYDSTILLFSAISFVIGNDCKDSIKVNHLARIQILLQNFKEYPLLFLQIVYSIQKNIQVDFSNIFESIFSFILFQMSLKTQIVSEKEKILKISCKIILNYIEFIRNEVQIANVFVQILKLFISSPCPIIKEMFCLLKLISKNYPSIICKQWQKIMNTLIYPALNLFSEYQQPKFNIFFLEFLSEFIKNCMNSINNDEIMQVLFKLIILNCCHILPLISQLGFALLLQFYEKFGHDDEMFRKYLQFEIFSSTCLCFMNQFKESYLWSDDSSIIDFFVYFIKTPNISPNFIQQFDEKKQKMIDEMVNCLEDKEQLYLKIRDFRVTIRYTK</sequence>
<dbReference type="InterPro" id="IPR001494">
    <property type="entry name" value="Importin-beta_N"/>
</dbReference>
<dbReference type="InterPro" id="IPR016024">
    <property type="entry name" value="ARM-type_fold"/>
</dbReference>
<organism evidence="2 3">
    <name type="scientific">Tritrichomonas foetus</name>
    <dbReference type="NCBI Taxonomy" id="1144522"/>
    <lineage>
        <taxon>Eukaryota</taxon>
        <taxon>Metamonada</taxon>
        <taxon>Parabasalia</taxon>
        <taxon>Tritrichomonadida</taxon>
        <taxon>Tritrichomonadidae</taxon>
        <taxon>Tritrichomonas</taxon>
    </lineage>
</organism>
<dbReference type="EMBL" id="MLAK01001057">
    <property type="protein sequence ID" value="OHS98418.1"/>
    <property type="molecule type" value="Genomic_DNA"/>
</dbReference>
<dbReference type="PROSITE" id="PS50166">
    <property type="entry name" value="IMPORTIN_B_NT"/>
    <property type="match status" value="1"/>
</dbReference>
<evidence type="ECO:0000313" key="2">
    <source>
        <dbReference type="EMBL" id="OHS98418.1"/>
    </source>
</evidence>
<gene>
    <name evidence="2" type="ORF">TRFO_35195</name>
</gene>
<evidence type="ECO:0000313" key="3">
    <source>
        <dbReference type="Proteomes" id="UP000179807"/>
    </source>
</evidence>
<name>A0A1J4JGY4_9EUKA</name>
<feature type="domain" description="Importin N-terminal" evidence="1">
    <location>
        <begin position="25"/>
        <end position="117"/>
    </location>
</feature>
<dbReference type="RefSeq" id="XP_068351555.1">
    <property type="nucleotide sequence ID" value="XM_068510120.1"/>
</dbReference>
<dbReference type="InterPro" id="IPR011989">
    <property type="entry name" value="ARM-like"/>
</dbReference>
<keyword evidence="3" id="KW-1185">Reference proteome</keyword>
<evidence type="ECO:0000259" key="1">
    <source>
        <dbReference type="PROSITE" id="PS50166"/>
    </source>
</evidence>
<dbReference type="SUPFAM" id="SSF48371">
    <property type="entry name" value="ARM repeat"/>
    <property type="match status" value="1"/>
</dbReference>
<dbReference type="GeneID" id="94844824"/>
<comment type="caution">
    <text evidence="2">The sequence shown here is derived from an EMBL/GenBank/DDBJ whole genome shotgun (WGS) entry which is preliminary data.</text>
</comment>
<dbReference type="VEuPathDB" id="TrichDB:TRFO_35195"/>
<dbReference type="Gene3D" id="1.25.10.10">
    <property type="entry name" value="Leucine-rich Repeat Variant"/>
    <property type="match status" value="1"/>
</dbReference>
<dbReference type="GO" id="GO:0006886">
    <property type="term" value="P:intracellular protein transport"/>
    <property type="evidence" value="ECO:0007669"/>
    <property type="project" value="InterPro"/>
</dbReference>
<accession>A0A1J4JGY4</accession>
<dbReference type="AlphaFoldDB" id="A0A1J4JGY4"/>
<protein>
    <recommendedName>
        <fullName evidence="1">Importin N-terminal domain-containing protein</fullName>
    </recommendedName>
</protein>
<dbReference type="GO" id="GO:0031267">
    <property type="term" value="F:small GTPase binding"/>
    <property type="evidence" value="ECO:0007669"/>
    <property type="project" value="InterPro"/>
</dbReference>
<dbReference type="Proteomes" id="UP000179807">
    <property type="component" value="Unassembled WGS sequence"/>
</dbReference>
<reference evidence="2" key="1">
    <citation type="submission" date="2016-10" db="EMBL/GenBank/DDBJ databases">
        <authorList>
            <person name="Benchimol M."/>
            <person name="Almeida L.G."/>
            <person name="Vasconcelos A.T."/>
            <person name="Perreira-Neves A."/>
            <person name="Rosa I.A."/>
            <person name="Tasca T."/>
            <person name="Bogo M.R."/>
            <person name="de Souza W."/>
        </authorList>
    </citation>
    <scope>NUCLEOTIDE SEQUENCE [LARGE SCALE GENOMIC DNA]</scope>
    <source>
        <strain evidence="2">K</strain>
    </source>
</reference>
<proteinExistence type="predicted"/>